<evidence type="ECO:0000256" key="2">
    <source>
        <dbReference type="ARBA" id="ARBA00022481"/>
    </source>
</evidence>
<dbReference type="InterPro" id="IPR001082">
    <property type="entry name" value="Pilin"/>
</dbReference>
<name>A0ABX0LYH7_9BURK</name>
<dbReference type="SUPFAM" id="SSF54523">
    <property type="entry name" value="Pili subunits"/>
    <property type="match status" value="1"/>
</dbReference>
<dbReference type="RefSeq" id="WP_167229968.1">
    <property type="nucleotide sequence ID" value="NZ_VUYU01000026.1"/>
</dbReference>
<dbReference type="EMBL" id="VUYU01000026">
    <property type="protein sequence ID" value="NHZ37201.1"/>
    <property type="molecule type" value="Genomic_DNA"/>
</dbReference>
<comment type="caution">
    <text evidence="4">The sequence shown here is derived from an EMBL/GenBank/DDBJ whole genome shotgun (WGS) entry which is preliminary data.</text>
</comment>
<dbReference type="Pfam" id="PF07963">
    <property type="entry name" value="N_methyl"/>
    <property type="match status" value="1"/>
</dbReference>
<keyword evidence="3" id="KW-0812">Transmembrane</keyword>
<protein>
    <submittedName>
        <fullName evidence="4">Pilin</fullName>
    </submittedName>
</protein>
<dbReference type="NCBIfam" id="TIGR02532">
    <property type="entry name" value="IV_pilin_GFxxxE"/>
    <property type="match status" value="1"/>
</dbReference>
<dbReference type="InterPro" id="IPR012902">
    <property type="entry name" value="N_methyl_site"/>
</dbReference>
<dbReference type="Proteomes" id="UP000785613">
    <property type="component" value="Unassembled WGS sequence"/>
</dbReference>
<evidence type="ECO:0000256" key="1">
    <source>
        <dbReference type="ARBA" id="ARBA00005233"/>
    </source>
</evidence>
<feature type="transmembrane region" description="Helical" evidence="3">
    <location>
        <begin position="20"/>
        <end position="38"/>
    </location>
</feature>
<dbReference type="PANTHER" id="PTHR30093:SF34">
    <property type="entry name" value="PREPILIN PEPTIDASE-DEPENDENT PROTEIN D"/>
    <property type="match status" value="1"/>
</dbReference>
<reference evidence="4 5" key="1">
    <citation type="submission" date="2019-09" db="EMBL/GenBank/DDBJ databases">
        <title>Taxonomy of Antarctic Massilia spp.: description of Massilia rubra sp. nov., Massilia aquatica sp. nov., Massilia mucilaginosa sp. nov., Massilia frigida sp. nov. isolated from streams, lakes and regoliths.</title>
        <authorList>
            <person name="Holochova P."/>
            <person name="Sedlacek I."/>
            <person name="Kralova S."/>
            <person name="Maslanova I."/>
            <person name="Busse H.-J."/>
            <person name="Stankova E."/>
            <person name="Vrbovska V."/>
            <person name="Kovarovic V."/>
            <person name="Bartak M."/>
            <person name="Svec P."/>
            <person name="Pantucek R."/>
        </authorList>
    </citation>
    <scope>NUCLEOTIDE SEQUENCE [LARGE SCALE GENOMIC DNA]</scope>
    <source>
        <strain evidence="4 5">CCM 8692</strain>
    </source>
</reference>
<proteinExistence type="inferred from homology"/>
<sequence>MTSTGKCGRSPQCGFTLVELMIVVAIIGILAALALPAYQDYVAKAKVGSAIGESAAGKTGIDVELVMKPSLPAAEVFSATRLPASTSNCVYTATDAAVGVTTLMCTIVGGPASVDGKKITWARDTNGGWLCSTEVMKKHAGVACTGV</sequence>
<organism evidence="4 5">
    <name type="scientific">Massilia rubra</name>
    <dbReference type="NCBI Taxonomy" id="2607910"/>
    <lineage>
        <taxon>Bacteria</taxon>
        <taxon>Pseudomonadati</taxon>
        <taxon>Pseudomonadota</taxon>
        <taxon>Betaproteobacteria</taxon>
        <taxon>Burkholderiales</taxon>
        <taxon>Oxalobacteraceae</taxon>
        <taxon>Telluria group</taxon>
        <taxon>Massilia</taxon>
    </lineage>
</organism>
<evidence type="ECO:0000313" key="4">
    <source>
        <dbReference type="EMBL" id="NHZ37201.1"/>
    </source>
</evidence>
<keyword evidence="3" id="KW-1133">Transmembrane helix</keyword>
<evidence type="ECO:0000256" key="3">
    <source>
        <dbReference type="SAM" id="Phobius"/>
    </source>
</evidence>
<keyword evidence="2" id="KW-0488">Methylation</keyword>
<dbReference type="InterPro" id="IPR045584">
    <property type="entry name" value="Pilin-like"/>
</dbReference>
<dbReference type="Pfam" id="PF00114">
    <property type="entry name" value="Pilin"/>
    <property type="match status" value="1"/>
</dbReference>
<keyword evidence="5" id="KW-1185">Reference proteome</keyword>
<dbReference type="PANTHER" id="PTHR30093">
    <property type="entry name" value="GENERAL SECRETION PATHWAY PROTEIN G"/>
    <property type="match status" value="1"/>
</dbReference>
<dbReference type="Gene3D" id="3.30.700.10">
    <property type="entry name" value="Glycoprotein, Type 4 Pilin"/>
    <property type="match status" value="1"/>
</dbReference>
<evidence type="ECO:0000313" key="5">
    <source>
        <dbReference type="Proteomes" id="UP000785613"/>
    </source>
</evidence>
<keyword evidence="3" id="KW-0472">Membrane</keyword>
<gene>
    <name evidence="4" type="ORF">F0185_26915</name>
</gene>
<accession>A0ABX0LYH7</accession>
<comment type="similarity">
    <text evidence="1">Belongs to the N-Me-Phe pilin family.</text>
</comment>